<dbReference type="InterPro" id="IPR013762">
    <property type="entry name" value="Integrase-like_cat_sf"/>
</dbReference>
<dbReference type="RefSeq" id="WP_030431615.1">
    <property type="nucleotide sequence ID" value="NZ_LT629701.1"/>
</dbReference>
<dbReference type="InterPro" id="IPR010998">
    <property type="entry name" value="Integrase_recombinase_N"/>
</dbReference>
<dbReference type="Proteomes" id="UP000183376">
    <property type="component" value="Chromosome I"/>
</dbReference>
<evidence type="ECO:0000256" key="5">
    <source>
        <dbReference type="PROSITE-ProRule" id="PRU01248"/>
    </source>
</evidence>
<evidence type="ECO:0000259" key="6">
    <source>
        <dbReference type="PROSITE" id="PS51898"/>
    </source>
</evidence>
<dbReference type="PANTHER" id="PTHR30349">
    <property type="entry name" value="PHAGE INTEGRASE-RELATED"/>
    <property type="match status" value="1"/>
</dbReference>
<keyword evidence="2" id="KW-0229">DNA integration</keyword>
<dbReference type="GO" id="GO:0006310">
    <property type="term" value="P:DNA recombination"/>
    <property type="evidence" value="ECO:0007669"/>
    <property type="project" value="UniProtKB-KW"/>
</dbReference>
<comment type="similarity">
    <text evidence="1">Belongs to the 'phage' integrase family.</text>
</comment>
<organism evidence="8 9">
    <name type="scientific">Allokutzneria albata</name>
    <name type="common">Kibdelosporangium albatum</name>
    <dbReference type="NCBI Taxonomy" id="211114"/>
    <lineage>
        <taxon>Bacteria</taxon>
        <taxon>Bacillati</taxon>
        <taxon>Actinomycetota</taxon>
        <taxon>Actinomycetes</taxon>
        <taxon>Pseudonocardiales</taxon>
        <taxon>Pseudonocardiaceae</taxon>
        <taxon>Allokutzneria</taxon>
    </lineage>
</organism>
<dbReference type="InterPro" id="IPR011010">
    <property type="entry name" value="DNA_brk_join_enz"/>
</dbReference>
<dbReference type="PROSITE" id="PS51900">
    <property type="entry name" value="CB"/>
    <property type="match status" value="1"/>
</dbReference>
<evidence type="ECO:0000313" key="9">
    <source>
        <dbReference type="Proteomes" id="UP000183376"/>
    </source>
</evidence>
<evidence type="ECO:0000256" key="1">
    <source>
        <dbReference type="ARBA" id="ARBA00008857"/>
    </source>
</evidence>
<keyword evidence="4" id="KW-0233">DNA recombination</keyword>
<reference evidence="8 9" key="1">
    <citation type="submission" date="2016-10" db="EMBL/GenBank/DDBJ databases">
        <authorList>
            <person name="de Groot N.N."/>
        </authorList>
    </citation>
    <scope>NUCLEOTIDE SEQUENCE [LARGE SCALE GENOMIC DNA]</scope>
    <source>
        <strain evidence="8 9">DSM 44149</strain>
    </source>
</reference>
<dbReference type="InterPro" id="IPR004107">
    <property type="entry name" value="Integrase_SAM-like_N"/>
</dbReference>
<dbReference type="Gene3D" id="1.10.443.10">
    <property type="entry name" value="Intergrase catalytic core"/>
    <property type="match status" value="1"/>
</dbReference>
<name>A0A1G9TP28_ALLAB</name>
<evidence type="ECO:0000259" key="7">
    <source>
        <dbReference type="PROSITE" id="PS51900"/>
    </source>
</evidence>
<dbReference type="Pfam" id="PF02899">
    <property type="entry name" value="Phage_int_SAM_1"/>
    <property type="match status" value="1"/>
</dbReference>
<accession>A0A1G9TP28</accession>
<sequence>MTALWDWIDAYLEHMQARKLAANSLRAYRRDLESVAIDLAVVLDREPDEITVDEVTTGPLRSAFARFAGPRSAASVTRAWSTWNGFFGFLVIEGAAVGNPMQVVPKPRTPMRAPKPLQGEDTPEQLLRRVAEGARAARNPWPERDLAVLATLLCTGVRSAELLGLTVASLVGRPGERRIQVSGKGGNRRSVPIERPLDEIINAYLDSRRLRFGLRVPGTAPLFVDHRDEPLRRGGLQYLVRTSLRAAGVGDRVQRGALVHAFRHTFATRLAEDGASVIEIAKLLGHASITASQNYIDATAREQRMAAGSNRTYAALAEVADSP</sequence>
<dbReference type="Gene3D" id="1.10.150.130">
    <property type="match status" value="1"/>
</dbReference>
<dbReference type="EMBL" id="LT629701">
    <property type="protein sequence ID" value="SDM49453.1"/>
    <property type="molecule type" value="Genomic_DNA"/>
</dbReference>
<dbReference type="GO" id="GO:0015074">
    <property type="term" value="P:DNA integration"/>
    <property type="evidence" value="ECO:0007669"/>
    <property type="project" value="UniProtKB-KW"/>
</dbReference>
<dbReference type="InterPro" id="IPR002104">
    <property type="entry name" value="Integrase_catalytic"/>
</dbReference>
<dbReference type="AlphaFoldDB" id="A0A1G9TP28"/>
<dbReference type="eggNOG" id="COG4974">
    <property type="taxonomic scope" value="Bacteria"/>
</dbReference>
<dbReference type="Pfam" id="PF00589">
    <property type="entry name" value="Phage_integrase"/>
    <property type="match status" value="1"/>
</dbReference>
<keyword evidence="3 5" id="KW-0238">DNA-binding</keyword>
<keyword evidence="9" id="KW-1185">Reference proteome</keyword>
<proteinExistence type="inferred from homology"/>
<dbReference type="STRING" id="211114.SAMN04489726_1907"/>
<gene>
    <name evidence="8" type="ORF">SAMN04489726_1907</name>
</gene>
<feature type="domain" description="Tyr recombinase" evidence="6">
    <location>
        <begin position="112"/>
        <end position="308"/>
    </location>
</feature>
<dbReference type="SUPFAM" id="SSF56349">
    <property type="entry name" value="DNA breaking-rejoining enzymes"/>
    <property type="match status" value="1"/>
</dbReference>
<evidence type="ECO:0000313" key="8">
    <source>
        <dbReference type="EMBL" id="SDM49453.1"/>
    </source>
</evidence>
<dbReference type="PANTHER" id="PTHR30349:SF41">
    <property type="entry name" value="INTEGRASE_RECOMBINASE PROTEIN MJ0367-RELATED"/>
    <property type="match status" value="1"/>
</dbReference>
<protein>
    <submittedName>
        <fullName evidence="8">Integrase/recombinase XerD</fullName>
    </submittedName>
</protein>
<dbReference type="GO" id="GO:0003677">
    <property type="term" value="F:DNA binding"/>
    <property type="evidence" value="ECO:0007669"/>
    <property type="project" value="UniProtKB-UniRule"/>
</dbReference>
<dbReference type="CDD" id="cd00397">
    <property type="entry name" value="DNA_BRE_C"/>
    <property type="match status" value="1"/>
</dbReference>
<evidence type="ECO:0000256" key="3">
    <source>
        <dbReference type="ARBA" id="ARBA00023125"/>
    </source>
</evidence>
<feature type="domain" description="Core-binding (CB)" evidence="7">
    <location>
        <begin position="2"/>
        <end position="91"/>
    </location>
</feature>
<dbReference type="InterPro" id="IPR044068">
    <property type="entry name" value="CB"/>
</dbReference>
<evidence type="ECO:0000256" key="4">
    <source>
        <dbReference type="ARBA" id="ARBA00023172"/>
    </source>
</evidence>
<evidence type="ECO:0000256" key="2">
    <source>
        <dbReference type="ARBA" id="ARBA00022908"/>
    </source>
</evidence>
<dbReference type="InterPro" id="IPR050090">
    <property type="entry name" value="Tyrosine_recombinase_XerCD"/>
</dbReference>
<dbReference type="PROSITE" id="PS51898">
    <property type="entry name" value="TYR_RECOMBINASE"/>
    <property type="match status" value="1"/>
</dbReference>